<comment type="caution">
    <text evidence="5">The sequence shown here is derived from an EMBL/GenBank/DDBJ whole genome shotgun (WGS) entry which is preliminary data.</text>
</comment>
<evidence type="ECO:0000259" key="4">
    <source>
        <dbReference type="SMART" id="SM00829"/>
    </source>
</evidence>
<dbReference type="Pfam" id="PF08240">
    <property type="entry name" value="ADH_N"/>
    <property type="match status" value="1"/>
</dbReference>
<dbReference type="GO" id="GO:0016491">
    <property type="term" value="F:oxidoreductase activity"/>
    <property type="evidence" value="ECO:0007669"/>
    <property type="project" value="UniProtKB-KW"/>
</dbReference>
<dbReference type="SUPFAM" id="SSF50129">
    <property type="entry name" value="GroES-like"/>
    <property type="match status" value="1"/>
</dbReference>
<reference evidence="5 6" key="1">
    <citation type="submission" date="2024-02" db="EMBL/GenBank/DDBJ databases">
        <authorList>
            <person name="Vignale AGUSTIN F."/>
            <person name="Sosa J E."/>
            <person name="Modenutti C."/>
        </authorList>
    </citation>
    <scope>NUCLEOTIDE SEQUENCE [LARGE SCALE GENOMIC DNA]</scope>
</reference>
<dbReference type="SMART" id="SM00829">
    <property type="entry name" value="PKS_ER"/>
    <property type="match status" value="1"/>
</dbReference>
<gene>
    <name evidence="5" type="ORF">ILEXP_LOCUS58704</name>
</gene>
<evidence type="ECO:0000313" key="6">
    <source>
        <dbReference type="Proteomes" id="UP001642360"/>
    </source>
</evidence>
<dbReference type="EMBL" id="CAUOFW020010279">
    <property type="protein sequence ID" value="CAK9188074.1"/>
    <property type="molecule type" value="Genomic_DNA"/>
</dbReference>
<dbReference type="InterPro" id="IPR013149">
    <property type="entry name" value="ADH-like_C"/>
</dbReference>
<dbReference type="Proteomes" id="UP001642360">
    <property type="component" value="Unassembled WGS sequence"/>
</dbReference>
<dbReference type="AlphaFoldDB" id="A0ABC8V5B4"/>
<dbReference type="InterPro" id="IPR011032">
    <property type="entry name" value="GroES-like_sf"/>
</dbReference>
<name>A0ABC8V5B4_9AQUA</name>
<sequence length="301" mass="32326">MVKAIRVHELGGPEVLKWEEVEIGEPKEGEIRVKNKAIGLNFIDVHFRKGVYKAATIPFTPGMEAVGVVTSLGPGLTGMKFGDLVAYAGNPMGSYAEEQILPAEKVVPVPSTLDPVVVAAVIFKGMTTQYLVRRCFKVEPGHTILVHAAAGVVGSLLCQWAIALGATVIGTVSTKEKADQAKDDGCHLVIMYKEEDFVTRVNEITSGKRVDVVYDSVGKDTVQGSLACLKTRGYMVSFGHSSGMPESLPSALDAKSLFLTRPALMHYSLTREELLETAGELFAGVTSGVLRVRVNGTYPLC</sequence>
<dbReference type="Pfam" id="PF00107">
    <property type="entry name" value="ADH_zinc_N"/>
    <property type="match status" value="1"/>
</dbReference>
<keyword evidence="1" id="KW-0521">NADP</keyword>
<accession>A0ABC8V5B4</accession>
<keyword evidence="2" id="KW-0560">Oxidoreductase</keyword>
<feature type="domain" description="Enoyl reductase (ER)" evidence="4">
    <location>
        <begin position="11"/>
        <end position="300"/>
    </location>
</feature>
<dbReference type="CDD" id="cd05286">
    <property type="entry name" value="QOR2"/>
    <property type="match status" value="1"/>
</dbReference>
<dbReference type="InterPro" id="IPR036291">
    <property type="entry name" value="NAD(P)-bd_dom_sf"/>
</dbReference>
<keyword evidence="6" id="KW-1185">Reference proteome</keyword>
<dbReference type="Gene3D" id="3.40.50.720">
    <property type="entry name" value="NAD(P)-binding Rossmann-like Domain"/>
    <property type="match status" value="1"/>
</dbReference>
<evidence type="ECO:0000256" key="1">
    <source>
        <dbReference type="ARBA" id="ARBA00022857"/>
    </source>
</evidence>
<evidence type="ECO:0000256" key="3">
    <source>
        <dbReference type="ARBA" id="ARBA00070796"/>
    </source>
</evidence>
<dbReference type="InterPro" id="IPR013154">
    <property type="entry name" value="ADH-like_N"/>
</dbReference>
<dbReference type="PANTHER" id="PTHR48106">
    <property type="entry name" value="QUINONE OXIDOREDUCTASE PIG3-RELATED"/>
    <property type="match status" value="1"/>
</dbReference>
<dbReference type="InterPro" id="IPR020843">
    <property type="entry name" value="ER"/>
</dbReference>
<dbReference type="Gene3D" id="3.90.180.10">
    <property type="entry name" value="Medium-chain alcohol dehydrogenases, catalytic domain"/>
    <property type="match status" value="1"/>
</dbReference>
<dbReference type="FunFam" id="3.40.50.720:FF:000053">
    <property type="entry name" value="Quinone oxidoreductase 1"/>
    <property type="match status" value="1"/>
</dbReference>
<protein>
    <recommendedName>
        <fullName evidence="3">Probable quinone oxidoreductase</fullName>
    </recommendedName>
</protein>
<dbReference type="InterPro" id="IPR047618">
    <property type="entry name" value="QOR-like"/>
</dbReference>
<dbReference type="PANTHER" id="PTHR48106:SF13">
    <property type="entry name" value="QUINONE OXIDOREDUCTASE-RELATED"/>
    <property type="match status" value="1"/>
</dbReference>
<evidence type="ECO:0000313" key="5">
    <source>
        <dbReference type="EMBL" id="CAK9188074.1"/>
    </source>
</evidence>
<dbReference type="SUPFAM" id="SSF51735">
    <property type="entry name" value="NAD(P)-binding Rossmann-fold domains"/>
    <property type="match status" value="1"/>
</dbReference>
<evidence type="ECO:0000256" key="2">
    <source>
        <dbReference type="ARBA" id="ARBA00023002"/>
    </source>
</evidence>
<organism evidence="5 6">
    <name type="scientific">Ilex paraguariensis</name>
    <name type="common">yerba mate</name>
    <dbReference type="NCBI Taxonomy" id="185542"/>
    <lineage>
        <taxon>Eukaryota</taxon>
        <taxon>Viridiplantae</taxon>
        <taxon>Streptophyta</taxon>
        <taxon>Embryophyta</taxon>
        <taxon>Tracheophyta</taxon>
        <taxon>Spermatophyta</taxon>
        <taxon>Magnoliopsida</taxon>
        <taxon>eudicotyledons</taxon>
        <taxon>Gunneridae</taxon>
        <taxon>Pentapetalae</taxon>
        <taxon>asterids</taxon>
        <taxon>campanulids</taxon>
        <taxon>Aquifoliales</taxon>
        <taxon>Aquifoliaceae</taxon>
        <taxon>Ilex</taxon>
    </lineage>
</organism>
<proteinExistence type="predicted"/>